<dbReference type="EMBL" id="JAAVNE010000018">
    <property type="protein sequence ID" value="NKC31745.1"/>
    <property type="molecule type" value="Genomic_DNA"/>
</dbReference>
<evidence type="ECO:0000256" key="1">
    <source>
        <dbReference type="ARBA" id="ARBA00004651"/>
    </source>
</evidence>
<dbReference type="InterPro" id="IPR035906">
    <property type="entry name" value="MetI-like_sf"/>
</dbReference>
<dbReference type="Gene3D" id="1.10.3720.10">
    <property type="entry name" value="MetI-like"/>
    <property type="match status" value="1"/>
</dbReference>
<sequence length="311" mass="33549">MSAVVGQGTPVVKDPGAKDKVETPFRRFASEFMESRLALGGLVVISIIILLAILAPFISPQDPYDLAVLDIMDGRMEPGSLSGDGSITYWLGTDDQGRDMLSGILYGLRISLTVGAGSAFIACMVGASLGLAAAYAGGRTDSIIMRIVDLQLSFPSILVALMILAFLGKSITNVVIAIVVVEWAYYARTVRGTALVERRREYIEAAECLALPRYRILFRHLLPNCLPPLIVIGTMQVARAIALEATLSFLGLGVPITEPSLGLLIANGYEYMLSGKYWISFYPGIALLVTIVAINLVGDQLRDVLNPRLQK</sequence>
<keyword evidence="2 7" id="KW-0813">Transport</keyword>
<dbReference type="RefSeq" id="WP_168031073.1">
    <property type="nucleotide sequence ID" value="NZ_JAAVNE010000018.1"/>
</dbReference>
<dbReference type="PROSITE" id="PS50928">
    <property type="entry name" value="ABC_TM1"/>
    <property type="match status" value="1"/>
</dbReference>
<protein>
    <submittedName>
        <fullName evidence="9">ABC transporter permease</fullName>
    </submittedName>
</protein>
<feature type="transmembrane region" description="Helical" evidence="7">
    <location>
        <begin position="277"/>
        <end position="298"/>
    </location>
</feature>
<dbReference type="Pfam" id="PF00528">
    <property type="entry name" value="BPD_transp_1"/>
    <property type="match status" value="1"/>
</dbReference>
<accession>A0ABX1E3J0</accession>
<keyword evidence="5 7" id="KW-1133">Transmembrane helix</keyword>
<comment type="similarity">
    <text evidence="7">Belongs to the binding-protein-dependent transport system permease family.</text>
</comment>
<dbReference type="InterPro" id="IPR050366">
    <property type="entry name" value="BP-dependent_transpt_permease"/>
</dbReference>
<feature type="domain" description="ABC transmembrane type-1" evidence="8">
    <location>
        <begin position="108"/>
        <end position="298"/>
    </location>
</feature>
<keyword evidence="4 7" id="KW-0812">Transmembrane</keyword>
<dbReference type="PANTHER" id="PTHR43386:SF26">
    <property type="entry name" value="ABC TRANSPORTER PERMEASE PROTEIN"/>
    <property type="match status" value="1"/>
</dbReference>
<dbReference type="CDD" id="cd06261">
    <property type="entry name" value="TM_PBP2"/>
    <property type="match status" value="1"/>
</dbReference>
<keyword evidence="3" id="KW-1003">Cell membrane</keyword>
<organism evidence="9 10">
    <name type="scientific">Falsiroseomonas selenitidurans</name>
    <dbReference type="NCBI Taxonomy" id="2716335"/>
    <lineage>
        <taxon>Bacteria</taxon>
        <taxon>Pseudomonadati</taxon>
        <taxon>Pseudomonadota</taxon>
        <taxon>Alphaproteobacteria</taxon>
        <taxon>Acetobacterales</taxon>
        <taxon>Roseomonadaceae</taxon>
        <taxon>Falsiroseomonas</taxon>
    </lineage>
</organism>
<feature type="transmembrane region" description="Helical" evidence="7">
    <location>
        <begin position="110"/>
        <end position="135"/>
    </location>
</feature>
<dbReference type="Proteomes" id="UP000787635">
    <property type="component" value="Unassembled WGS sequence"/>
</dbReference>
<feature type="transmembrane region" description="Helical" evidence="7">
    <location>
        <begin position="37"/>
        <end position="58"/>
    </location>
</feature>
<evidence type="ECO:0000256" key="2">
    <source>
        <dbReference type="ARBA" id="ARBA00022448"/>
    </source>
</evidence>
<name>A0ABX1E3J0_9PROT</name>
<evidence type="ECO:0000256" key="5">
    <source>
        <dbReference type="ARBA" id="ARBA00022989"/>
    </source>
</evidence>
<evidence type="ECO:0000256" key="7">
    <source>
        <dbReference type="RuleBase" id="RU363032"/>
    </source>
</evidence>
<keyword evidence="6 7" id="KW-0472">Membrane</keyword>
<keyword evidence="10" id="KW-1185">Reference proteome</keyword>
<evidence type="ECO:0000256" key="3">
    <source>
        <dbReference type="ARBA" id="ARBA00022475"/>
    </source>
</evidence>
<dbReference type="InterPro" id="IPR000515">
    <property type="entry name" value="MetI-like"/>
</dbReference>
<proteinExistence type="inferred from homology"/>
<evidence type="ECO:0000256" key="4">
    <source>
        <dbReference type="ARBA" id="ARBA00022692"/>
    </source>
</evidence>
<dbReference type="PANTHER" id="PTHR43386">
    <property type="entry name" value="OLIGOPEPTIDE TRANSPORT SYSTEM PERMEASE PROTEIN APPC"/>
    <property type="match status" value="1"/>
</dbReference>
<evidence type="ECO:0000259" key="8">
    <source>
        <dbReference type="PROSITE" id="PS50928"/>
    </source>
</evidence>
<comment type="subcellular location">
    <subcellularLocation>
        <location evidence="1 7">Cell membrane</location>
        <topology evidence="1 7">Multi-pass membrane protein</topology>
    </subcellularLocation>
</comment>
<evidence type="ECO:0000256" key="6">
    <source>
        <dbReference type="ARBA" id="ARBA00023136"/>
    </source>
</evidence>
<dbReference type="InterPro" id="IPR025966">
    <property type="entry name" value="OppC_N"/>
</dbReference>
<evidence type="ECO:0000313" key="9">
    <source>
        <dbReference type="EMBL" id="NKC31745.1"/>
    </source>
</evidence>
<dbReference type="Pfam" id="PF12911">
    <property type="entry name" value="OppC_N"/>
    <property type="match status" value="1"/>
</dbReference>
<dbReference type="SUPFAM" id="SSF161098">
    <property type="entry name" value="MetI-like"/>
    <property type="match status" value="1"/>
</dbReference>
<evidence type="ECO:0000313" key="10">
    <source>
        <dbReference type="Proteomes" id="UP000787635"/>
    </source>
</evidence>
<comment type="caution">
    <text evidence="9">The sequence shown here is derived from an EMBL/GenBank/DDBJ whole genome shotgun (WGS) entry which is preliminary data.</text>
</comment>
<gene>
    <name evidence="9" type="ORF">HEQ75_12835</name>
</gene>
<reference evidence="9 10" key="1">
    <citation type="submission" date="2020-03" db="EMBL/GenBank/DDBJ databases">
        <title>Roseomonas selenitidurans sp. nov. isolated from urban soil.</title>
        <authorList>
            <person name="Liu H."/>
        </authorList>
    </citation>
    <scope>NUCLEOTIDE SEQUENCE [LARGE SCALE GENOMIC DNA]</scope>
    <source>
        <strain evidence="9 10">BU-1</strain>
    </source>
</reference>